<keyword evidence="1" id="KW-0677">Repeat</keyword>
<dbReference type="Pfam" id="PF13041">
    <property type="entry name" value="PPR_2"/>
    <property type="match status" value="3"/>
</dbReference>
<dbReference type="PROSITE" id="PS51375">
    <property type="entry name" value="PPR"/>
    <property type="match status" value="4"/>
</dbReference>
<organism evidence="3 4">
    <name type="scientific">Adiantum capillus-veneris</name>
    <name type="common">Maidenhair fern</name>
    <dbReference type="NCBI Taxonomy" id="13818"/>
    <lineage>
        <taxon>Eukaryota</taxon>
        <taxon>Viridiplantae</taxon>
        <taxon>Streptophyta</taxon>
        <taxon>Embryophyta</taxon>
        <taxon>Tracheophyta</taxon>
        <taxon>Polypodiopsida</taxon>
        <taxon>Polypodiidae</taxon>
        <taxon>Polypodiales</taxon>
        <taxon>Pteridineae</taxon>
        <taxon>Pteridaceae</taxon>
        <taxon>Vittarioideae</taxon>
        <taxon>Adiantum</taxon>
    </lineage>
</organism>
<gene>
    <name evidence="3" type="ORF">GOP47_0007842</name>
</gene>
<dbReference type="FunFam" id="1.25.40.10:FF:000344">
    <property type="entry name" value="Pentatricopeptide repeat-containing protein"/>
    <property type="match status" value="1"/>
</dbReference>
<dbReference type="NCBIfam" id="TIGR00756">
    <property type="entry name" value="PPR"/>
    <property type="match status" value="4"/>
</dbReference>
<feature type="repeat" description="PPR" evidence="2">
    <location>
        <begin position="398"/>
        <end position="432"/>
    </location>
</feature>
<dbReference type="FunFam" id="1.25.40.10:FF:000090">
    <property type="entry name" value="Pentatricopeptide repeat-containing protein, chloroplastic"/>
    <property type="match status" value="1"/>
</dbReference>
<dbReference type="AlphaFoldDB" id="A0A9D4V2E5"/>
<evidence type="ECO:0008006" key="5">
    <source>
        <dbReference type="Google" id="ProtNLM"/>
    </source>
</evidence>
<protein>
    <recommendedName>
        <fullName evidence="5">Pentatricopeptide repeat-containing protein</fullName>
    </recommendedName>
</protein>
<dbReference type="Gene3D" id="1.25.40.10">
    <property type="entry name" value="Tetratricopeptide repeat domain"/>
    <property type="match status" value="4"/>
</dbReference>
<accession>A0A9D4V2E5</accession>
<dbReference type="InterPro" id="IPR046960">
    <property type="entry name" value="PPR_At4g14850-like_plant"/>
</dbReference>
<feature type="repeat" description="PPR" evidence="2">
    <location>
        <begin position="178"/>
        <end position="212"/>
    </location>
</feature>
<feature type="repeat" description="PPR" evidence="2">
    <location>
        <begin position="279"/>
        <end position="313"/>
    </location>
</feature>
<dbReference type="Pfam" id="PF01535">
    <property type="entry name" value="PPR"/>
    <property type="match status" value="2"/>
</dbReference>
<feature type="repeat" description="PPR" evidence="2">
    <location>
        <begin position="77"/>
        <end position="111"/>
    </location>
</feature>
<reference evidence="3" key="1">
    <citation type="submission" date="2021-01" db="EMBL/GenBank/DDBJ databases">
        <title>Adiantum capillus-veneris genome.</title>
        <authorList>
            <person name="Fang Y."/>
            <person name="Liao Q."/>
        </authorList>
    </citation>
    <scope>NUCLEOTIDE SEQUENCE</scope>
    <source>
        <strain evidence="3">H3</strain>
        <tissue evidence="3">Leaf</tissue>
    </source>
</reference>
<evidence type="ECO:0000256" key="2">
    <source>
        <dbReference type="PROSITE-ProRule" id="PRU00708"/>
    </source>
</evidence>
<dbReference type="PANTHER" id="PTHR47926:SF382">
    <property type="entry name" value="PENTACOTRIPEPTIDE-REPEAT REGION OF PRORP DOMAIN-CONTAINING PROTEIN"/>
    <property type="match status" value="1"/>
</dbReference>
<evidence type="ECO:0000256" key="1">
    <source>
        <dbReference type="ARBA" id="ARBA00022737"/>
    </source>
</evidence>
<name>A0A9D4V2E5_ADICA</name>
<dbReference type="EMBL" id="JABFUD020000007">
    <property type="protein sequence ID" value="KAI5078018.1"/>
    <property type="molecule type" value="Genomic_DNA"/>
</dbReference>
<dbReference type="SUPFAM" id="SSF48452">
    <property type="entry name" value="TPR-like"/>
    <property type="match status" value="1"/>
</dbReference>
<dbReference type="PANTHER" id="PTHR47926">
    <property type="entry name" value="PENTATRICOPEPTIDE REPEAT-CONTAINING PROTEIN"/>
    <property type="match status" value="1"/>
</dbReference>
<comment type="caution">
    <text evidence="3">The sequence shown here is derived from an EMBL/GenBank/DDBJ whole genome shotgun (WGS) entry which is preliminary data.</text>
</comment>
<evidence type="ECO:0000313" key="3">
    <source>
        <dbReference type="EMBL" id="KAI5078018.1"/>
    </source>
</evidence>
<dbReference type="Proteomes" id="UP000886520">
    <property type="component" value="Chromosome 7"/>
</dbReference>
<dbReference type="GO" id="GO:0009451">
    <property type="term" value="P:RNA modification"/>
    <property type="evidence" value="ECO:0007669"/>
    <property type="project" value="InterPro"/>
</dbReference>
<sequence>MDFLQGGLPPTLEEIISALQTCRQQQNLHNARLLHASVCEYGLNAHGAVGNHLIPMYVDCGGLHEASQIFNTLAVRNEHSWTSLIHGHVLDGNASHALSVFSQMKEHSVCPSIFTNVAVLKACTRLQRIDLGREVHTCIVEDGYDADSFVGSVLMDMYVKCESLVDAKGVFDDLQGRDVVPWTVLIAGYVDHGLPEEALHCMDLMESEGVQPNDFTYACSVKACGNLGALTRGREIHAEIVKIGLETDLFLCNTLLDMYVRFSTLLDAVEVFDTISSPDIVTWTAIIAGYADNGLEEEALNCFQQMQVNGVTPTAPTFSCCLNACASLGVIAKGYYIHSEIVKRGLDGAFPNTISAKDSGNGFMSTTVILKNALIDMYGKCGAMLDVQDVFNRMEIRDSLTWTSLIMGYAQHGETERVHNLFDKMIEAGMRPDQVTFLTVLTVCSHVGLVNEGYKYFESMVKDFGVAPSPELRNCMVDLLCRAGQLHEAVLLLKRSFAQPSFVTWVMVLDACHKRGNLELARSAFECALNLDDNHSSAYSAMSNILLNTQTWDDVASVDVMGAVIQACEDL</sequence>
<evidence type="ECO:0000313" key="4">
    <source>
        <dbReference type="Proteomes" id="UP000886520"/>
    </source>
</evidence>
<dbReference type="OrthoDB" id="185373at2759"/>
<dbReference type="Pfam" id="PF13812">
    <property type="entry name" value="PPR_3"/>
    <property type="match status" value="1"/>
</dbReference>
<dbReference type="InterPro" id="IPR002885">
    <property type="entry name" value="PPR_rpt"/>
</dbReference>
<keyword evidence="4" id="KW-1185">Reference proteome</keyword>
<dbReference type="InterPro" id="IPR011990">
    <property type="entry name" value="TPR-like_helical_dom_sf"/>
</dbReference>
<proteinExistence type="predicted"/>
<dbReference type="FunFam" id="1.25.40.10:FF:000381">
    <property type="entry name" value="Pentatricopeptide repeat-containing protein"/>
    <property type="match status" value="1"/>
</dbReference>
<dbReference type="GO" id="GO:0003723">
    <property type="term" value="F:RNA binding"/>
    <property type="evidence" value="ECO:0007669"/>
    <property type="project" value="InterPro"/>
</dbReference>